<evidence type="ECO:0000256" key="1">
    <source>
        <dbReference type="SAM" id="MobiDB-lite"/>
    </source>
</evidence>
<comment type="caution">
    <text evidence="3">The sequence shown here is derived from an EMBL/GenBank/DDBJ whole genome shotgun (WGS) entry which is preliminary data.</text>
</comment>
<name>A0ABP0GY47_CLALP</name>
<accession>A0ABP0GY47</accession>
<dbReference type="SMART" id="SM00487">
    <property type="entry name" value="DEXDc"/>
    <property type="match status" value="1"/>
</dbReference>
<dbReference type="InterPro" id="IPR000330">
    <property type="entry name" value="SNF2_N"/>
</dbReference>
<dbReference type="PANTHER" id="PTHR45629:SF7">
    <property type="entry name" value="DNA EXCISION REPAIR PROTEIN ERCC-6-RELATED"/>
    <property type="match status" value="1"/>
</dbReference>
<dbReference type="InterPro" id="IPR014001">
    <property type="entry name" value="Helicase_ATP-bd"/>
</dbReference>
<dbReference type="Proteomes" id="UP001642483">
    <property type="component" value="Unassembled WGS sequence"/>
</dbReference>
<dbReference type="InterPro" id="IPR038718">
    <property type="entry name" value="SNF2-like_sf"/>
</dbReference>
<evidence type="ECO:0000259" key="2">
    <source>
        <dbReference type="PROSITE" id="PS51192"/>
    </source>
</evidence>
<dbReference type="Gene3D" id="3.40.50.10810">
    <property type="entry name" value="Tandem AAA-ATPase domain"/>
    <property type="match status" value="1"/>
</dbReference>
<sequence>MSFDHQLGHTTPLQSKENVVEDVENKEKARKLVADAKILASEGELYQSLKYFKKAYKLFPSAKILNRIQRIEEVIAEDEGEEDEDFGFTELDNGLVIYKKLVERLYPHQINGVKWIFDLYKDKKRGGILADDMGLGKTIQVIAFISAMFDMKLIKHILLVLPLSVIPNWEQEFKKWAPGIRIECFHGAAAKRKAILRQCMTKRSVCITTYGLVVTQYQTLGETLHGGEFVWDYIILDEGHRIKNPSKTTKRLHLIPSRNRLILTGTPVQNKVRDLWALMDWTLQGSLLGTQRTFRSEYELPIERSRQKDASTGEIVLGNHMAESLRRLTDPYILRRTKAGVLMANKENKPLDNEKKQVDDGQDMAVVQKQPSFPKLSTKNDFVVWVYLSEVQQMIYQDFIKLDSVKDLLTTHRSPLVYLTILKKICDHPRLLSRKACRELGLDSNNDSVSEEMNASGIEECAANRIDNIPDETLINESG</sequence>
<keyword evidence="4" id="KW-1185">Reference proteome</keyword>
<dbReference type="SUPFAM" id="SSF52540">
    <property type="entry name" value="P-loop containing nucleoside triphosphate hydrolases"/>
    <property type="match status" value="1"/>
</dbReference>
<reference evidence="3 4" key="1">
    <citation type="submission" date="2024-02" db="EMBL/GenBank/DDBJ databases">
        <authorList>
            <person name="Daric V."/>
            <person name="Darras S."/>
        </authorList>
    </citation>
    <scope>NUCLEOTIDE SEQUENCE [LARGE SCALE GENOMIC DNA]</scope>
</reference>
<dbReference type="InterPro" id="IPR050496">
    <property type="entry name" value="SNF2_RAD54_helicase_repair"/>
</dbReference>
<proteinExistence type="predicted"/>
<dbReference type="InterPro" id="IPR027417">
    <property type="entry name" value="P-loop_NTPase"/>
</dbReference>
<dbReference type="PANTHER" id="PTHR45629">
    <property type="entry name" value="SNF2/RAD54 FAMILY MEMBER"/>
    <property type="match status" value="1"/>
</dbReference>
<feature type="domain" description="Helicase ATP-binding" evidence="2">
    <location>
        <begin position="118"/>
        <end position="285"/>
    </location>
</feature>
<dbReference type="PROSITE" id="PS51192">
    <property type="entry name" value="HELICASE_ATP_BIND_1"/>
    <property type="match status" value="1"/>
</dbReference>
<evidence type="ECO:0000313" key="4">
    <source>
        <dbReference type="Proteomes" id="UP001642483"/>
    </source>
</evidence>
<dbReference type="Pfam" id="PF00176">
    <property type="entry name" value="SNF2-rel_dom"/>
    <property type="match status" value="1"/>
</dbReference>
<dbReference type="Gene3D" id="1.20.120.850">
    <property type="entry name" value="SWI2/SNF2 ATPases, N-terminal domain"/>
    <property type="match status" value="1"/>
</dbReference>
<gene>
    <name evidence="3" type="ORF">CVLEPA_LOCUS28838</name>
</gene>
<protein>
    <recommendedName>
        <fullName evidence="2">Helicase ATP-binding domain-containing protein</fullName>
    </recommendedName>
</protein>
<feature type="region of interest" description="Disordered" evidence="1">
    <location>
        <begin position="1"/>
        <end position="20"/>
    </location>
</feature>
<dbReference type="EMBL" id="CAWYQH010000152">
    <property type="protein sequence ID" value="CAK8695579.1"/>
    <property type="molecule type" value="Genomic_DNA"/>
</dbReference>
<organism evidence="3 4">
    <name type="scientific">Clavelina lepadiformis</name>
    <name type="common">Light-bulb sea squirt</name>
    <name type="synonym">Ascidia lepadiformis</name>
    <dbReference type="NCBI Taxonomy" id="159417"/>
    <lineage>
        <taxon>Eukaryota</taxon>
        <taxon>Metazoa</taxon>
        <taxon>Chordata</taxon>
        <taxon>Tunicata</taxon>
        <taxon>Ascidiacea</taxon>
        <taxon>Aplousobranchia</taxon>
        <taxon>Clavelinidae</taxon>
        <taxon>Clavelina</taxon>
    </lineage>
</organism>
<evidence type="ECO:0000313" key="3">
    <source>
        <dbReference type="EMBL" id="CAK8695579.1"/>
    </source>
</evidence>